<accession>W4QA73</accession>
<sequence length="59" mass="6949">MDKLNQKNKSIDQEWILLVKEAKKLGLSTEDIRTFINENKPRRTFTEITPAEPLHKKVN</sequence>
<dbReference type="EMBL" id="BAUT01000128">
    <property type="protein sequence ID" value="GAE28578.1"/>
    <property type="molecule type" value="Genomic_DNA"/>
</dbReference>
<protein>
    <recommendedName>
        <fullName evidence="1">Sin domain-containing protein</fullName>
    </recommendedName>
</protein>
<evidence type="ECO:0000313" key="2">
    <source>
        <dbReference type="EMBL" id="GAE28578.1"/>
    </source>
</evidence>
<dbReference type="AlphaFoldDB" id="W4QA73"/>
<proteinExistence type="predicted"/>
<evidence type="ECO:0000259" key="1">
    <source>
        <dbReference type="PROSITE" id="PS51500"/>
    </source>
</evidence>
<dbReference type="RefSeq" id="WP_034751579.1">
    <property type="nucleotide sequence ID" value="NZ_BAUT01000128.1"/>
</dbReference>
<keyword evidence="3" id="KW-1185">Reference proteome</keyword>
<name>W4QA73_9BACI</name>
<comment type="caution">
    <text evidence="2">The sequence shown here is derived from an EMBL/GenBank/DDBJ whole genome shotgun (WGS) entry which is preliminary data.</text>
</comment>
<organism evidence="2 3">
    <name type="scientific">Halalkalibacter wakoensis JCM 9140</name>
    <dbReference type="NCBI Taxonomy" id="1236970"/>
    <lineage>
        <taxon>Bacteria</taxon>
        <taxon>Bacillati</taxon>
        <taxon>Bacillota</taxon>
        <taxon>Bacilli</taxon>
        <taxon>Bacillales</taxon>
        <taxon>Bacillaceae</taxon>
        <taxon>Halalkalibacter</taxon>
    </lineage>
</organism>
<dbReference type="InterPro" id="IPR010981">
    <property type="entry name" value="SinR/SinI_dimer_dom"/>
</dbReference>
<dbReference type="SUPFAM" id="SSF47406">
    <property type="entry name" value="SinR repressor dimerisation domain-like"/>
    <property type="match status" value="1"/>
</dbReference>
<feature type="domain" description="Sin" evidence="1">
    <location>
        <begin position="2"/>
        <end position="40"/>
    </location>
</feature>
<dbReference type="GO" id="GO:0046983">
    <property type="term" value="F:protein dimerization activity"/>
    <property type="evidence" value="ECO:0007669"/>
    <property type="project" value="InterPro"/>
</dbReference>
<dbReference type="Pfam" id="PF08671">
    <property type="entry name" value="SinI"/>
    <property type="match status" value="1"/>
</dbReference>
<dbReference type="InterPro" id="IPR036281">
    <property type="entry name" value="SinR/SinI_dimer_dom_sf"/>
</dbReference>
<dbReference type="PROSITE" id="PS51500">
    <property type="entry name" value="SIN"/>
    <property type="match status" value="1"/>
</dbReference>
<dbReference type="GO" id="GO:0006355">
    <property type="term" value="P:regulation of DNA-templated transcription"/>
    <property type="evidence" value="ECO:0007669"/>
    <property type="project" value="InterPro"/>
</dbReference>
<dbReference type="Proteomes" id="UP000018890">
    <property type="component" value="Unassembled WGS sequence"/>
</dbReference>
<reference evidence="2" key="1">
    <citation type="journal article" date="2014" name="Genome Announc.">
        <title>Draft Genome Sequences of Three Alkaliphilic Bacillus Strains, Bacillus wakoensis JCM 9140T, Bacillus akibai JCM 9157T, and Bacillus hemicellulosilyticus JCM 9152T.</title>
        <authorList>
            <person name="Yuki M."/>
            <person name="Oshima K."/>
            <person name="Suda W."/>
            <person name="Oshida Y."/>
            <person name="Kitamura K."/>
            <person name="Iida T."/>
            <person name="Hattori M."/>
            <person name="Ohkuma M."/>
        </authorList>
    </citation>
    <scope>NUCLEOTIDE SEQUENCE [LARGE SCALE GENOMIC DNA]</scope>
    <source>
        <strain evidence="2">JCM 9140</strain>
    </source>
</reference>
<evidence type="ECO:0000313" key="3">
    <source>
        <dbReference type="Proteomes" id="UP000018890"/>
    </source>
</evidence>
<gene>
    <name evidence="2" type="ORF">JCM9140_4824</name>
</gene>